<dbReference type="EMBL" id="NMVO01000001">
    <property type="protein sequence ID" value="OYO17894.1"/>
    <property type="molecule type" value="Genomic_DNA"/>
</dbReference>
<dbReference type="AlphaFoldDB" id="A0A255GWM5"/>
<dbReference type="RefSeq" id="WP_094404677.1">
    <property type="nucleotide sequence ID" value="NZ_NMVO01000001.1"/>
</dbReference>
<dbReference type="Proteomes" id="UP000215896">
    <property type="component" value="Unassembled WGS sequence"/>
</dbReference>
<accession>A0A255GWM5</accession>
<proteinExistence type="predicted"/>
<evidence type="ECO:0000259" key="1">
    <source>
        <dbReference type="Pfam" id="PF20552"/>
    </source>
</evidence>
<dbReference type="OrthoDB" id="6909982at2"/>
<protein>
    <recommendedName>
        <fullName evidence="1">Recombinase-like domain-containing protein</fullName>
    </recommendedName>
</protein>
<keyword evidence="3" id="KW-1185">Reference proteome</keyword>
<dbReference type="InterPro" id="IPR046789">
    <property type="entry name" value="HTH_62"/>
</dbReference>
<sequence length="72" mass="7991">MSAQYLDAHQTHPEPFSPYEVKLSGAIMEVFARGTHDLPGLVKGLNDLGLHGPGGRPWTEDTFRDEMRQLGN</sequence>
<comment type="caution">
    <text evidence="2">The sequence shown here is derived from an EMBL/GenBank/DDBJ whole genome shotgun (WGS) entry which is preliminary data.</text>
</comment>
<gene>
    <name evidence="2" type="ORF">CGZ94_03265</name>
</gene>
<organism evidence="2 3">
    <name type="scientific">Enemella evansiae</name>
    <dbReference type="NCBI Taxonomy" id="2016499"/>
    <lineage>
        <taxon>Bacteria</taxon>
        <taxon>Bacillati</taxon>
        <taxon>Actinomycetota</taxon>
        <taxon>Actinomycetes</taxon>
        <taxon>Propionibacteriales</taxon>
        <taxon>Propionibacteriaceae</taxon>
        <taxon>Enemella</taxon>
    </lineage>
</organism>
<feature type="domain" description="Recombinase-like" evidence="1">
    <location>
        <begin position="1"/>
        <end position="72"/>
    </location>
</feature>
<name>A0A255GWM5_9ACTN</name>
<evidence type="ECO:0000313" key="3">
    <source>
        <dbReference type="Proteomes" id="UP000215896"/>
    </source>
</evidence>
<reference evidence="2 3" key="1">
    <citation type="submission" date="2017-07" db="EMBL/GenBank/DDBJ databases">
        <title>Draft whole genome sequences of clinical Proprionibacteriaceae strains.</title>
        <authorList>
            <person name="Bernier A.-M."/>
            <person name="Bernard K."/>
            <person name="Domingo M.-C."/>
        </authorList>
    </citation>
    <scope>NUCLEOTIDE SEQUENCE [LARGE SCALE GENOMIC DNA]</scope>
    <source>
        <strain evidence="2 3">NML 030167</strain>
    </source>
</reference>
<dbReference type="Pfam" id="PF20552">
    <property type="entry name" value="HTH_62"/>
    <property type="match status" value="1"/>
</dbReference>
<evidence type="ECO:0000313" key="2">
    <source>
        <dbReference type="EMBL" id="OYO17894.1"/>
    </source>
</evidence>